<dbReference type="GO" id="GO:0046872">
    <property type="term" value="F:metal ion binding"/>
    <property type="evidence" value="ECO:0007669"/>
    <property type="project" value="UniProtKB-KW"/>
</dbReference>
<name>A0A0H4X548_9BACT</name>
<protein>
    <submittedName>
        <fullName evidence="11">CRISPR-associated helicase Cas3</fullName>
    </submittedName>
</protein>
<evidence type="ECO:0000256" key="1">
    <source>
        <dbReference type="ARBA" id="ARBA00006847"/>
    </source>
</evidence>
<sequence>MKRLLAKTTATPDRPEGEATLLGHTALVLSSARRLLEHRGRASLLAAGLAPTWEPRLRRIALLAAALHDLGKCSEHFQSMLRRKRTEPQLVRHEALSLWLCWPGQPLSSWLLGGMDELDLCLALVSAAAHHRKFQSDAFAPDGTGAGLSLELWVHHEDFARTLKRIAEELQLSAPPVFTAPIVLRATRKEHPRDQLQSWQDDFERVVPVDSPDARLLSVCKALVLAADVAGSALPRSGEKQDWVDRQLTAPHPAEALRTVVERRLGGRLPRPFQDAVARSSAPVTLVRAGCGSGKTVAAYLWAVTRHPGRPLWLTYPTMGTATEGFRDYLHGADVDARLQHSRAEVDFDIFGLRDGADPGRGSRDQDRLDALRSWGVDAMSCTADTVLGLVQSQRQGLYAWPSLCSACVVFDEIHAYDDRLFGCLLRFLEALPGLPVLLMTASLPVARLGALRDLCERVHGRSLAVVDGPEDLETLPRYQRLDVEDPWPLVTQCLRDDGKVLWVSNTVDRCMRAAEAASSRGAHALLYHSRFRYEDRVHRHGAVVAAFAKSGCSVFASTTQVAEMSLDLSADLLVTDLAPIPALIQRLGRLNRRSTPEAPERVRPFVVLPFDGAPYSAPALRDARAWLVRLGMGELCQRDLVSAWEAHGVTEAPQRYSSTWLDGRFDTWPAPVRDGSPSLTVLLEEDARKVLAGEVRAHEVTLPMNLPPESLKWRGWPRPGRLPYPIPPAGTLDYDELRGARWRKP</sequence>
<dbReference type="Pfam" id="PF22590">
    <property type="entry name" value="Cas3-like_C_2"/>
    <property type="match status" value="1"/>
</dbReference>
<keyword evidence="12" id="KW-1185">Reference proteome</keyword>
<dbReference type="AlphaFoldDB" id="A0A0H4X548"/>
<keyword evidence="3" id="KW-0540">Nuclease</keyword>
<evidence type="ECO:0000259" key="10">
    <source>
        <dbReference type="PROSITE" id="PS51643"/>
    </source>
</evidence>
<proteinExistence type="inferred from homology"/>
<dbReference type="PATRIC" id="fig|1297742.4.peg.7409"/>
<dbReference type="GO" id="GO:0016787">
    <property type="term" value="F:hydrolase activity"/>
    <property type="evidence" value="ECO:0007669"/>
    <property type="project" value="UniProtKB-KW"/>
</dbReference>
<keyword evidence="6" id="KW-0378">Hydrolase</keyword>
<accession>A0A0H4X548</accession>
<dbReference type="InterPro" id="IPR038257">
    <property type="entry name" value="CRISPR-assoc_Cas3_HD_sf"/>
</dbReference>
<dbReference type="InterPro" id="IPR006483">
    <property type="entry name" value="CRISPR-assoc_Cas3_HD"/>
</dbReference>
<dbReference type="Pfam" id="PF18019">
    <property type="entry name" value="Cas3_HD"/>
    <property type="match status" value="1"/>
</dbReference>
<dbReference type="GO" id="GO:0004518">
    <property type="term" value="F:nuclease activity"/>
    <property type="evidence" value="ECO:0007669"/>
    <property type="project" value="UniProtKB-KW"/>
</dbReference>
<dbReference type="CDD" id="cd09641">
    <property type="entry name" value="Cas3''_I"/>
    <property type="match status" value="1"/>
</dbReference>
<evidence type="ECO:0000256" key="4">
    <source>
        <dbReference type="ARBA" id="ARBA00022723"/>
    </source>
</evidence>
<feature type="domain" description="HD Cas3-type" evidence="10">
    <location>
        <begin position="14"/>
        <end position="230"/>
    </location>
</feature>
<dbReference type="eggNOG" id="COG1203">
    <property type="taxonomic scope" value="Bacteria"/>
</dbReference>
<dbReference type="InterPro" id="IPR054712">
    <property type="entry name" value="Cas3-like_dom"/>
</dbReference>
<dbReference type="Proteomes" id="UP000009026">
    <property type="component" value="Chromosome"/>
</dbReference>
<dbReference type="OrthoDB" id="9810236at2"/>
<dbReference type="STRING" id="1297742.A176_007281"/>
<dbReference type="Gene3D" id="1.10.3210.30">
    <property type="match status" value="1"/>
</dbReference>
<dbReference type="GO" id="GO:0005829">
    <property type="term" value="C:cytosol"/>
    <property type="evidence" value="ECO:0007669"/>
    <property type="project" value="TreeGrafter"/>
</dbReference>
<evidence type="ECO:0000256" key="6">
    <source>
        <dbReference type="ARBA" id="ARBA00022801"/>
    </source>
</evidence>
<dbReference type="PANTHER" id="PTHR47959:SF16">
    <property type="entry name" value="CRISPR-ASSOCIATED NUCLEASE_HELICASE CAS3-RELATED"/>
    <property type="match status" value="1"/>
</dbReference>
<dbReference type="CDD" id="cd17930">
    <property type="entry name" value="DEXHc_cas3"/>
    <property type="match status" value="1"/>
</dbReference>
<dbReference type="GO" id="GO:0003724">
    <property type="term" value="F:RNA helicase activity"/>
    <property type="evidence" value="ECO:0007669"/>
    <property type="project" value="TreeGrafter"/>
</dbReference>
<dbReference type="RefSeq" id="WP_002634037.1">
    <property type="nucleotide sequence ID" value="NZ_CP012109.1"/>
</dbReference>
<organism evidence="11 12">
    <name type="scientific">Pseudomyxococcus hansupus</name>
    <dbReference type="NCBI Taxonomy" id="1297742"/>
    <lineage>
        <taxon>Bacteria</taxon>
        <taxon>Pseudomonadati</taxon>
        <taxon>Myxococcota</taxon>
        <taxon>Myxococcia</taxon>
        <taxon>Myxococcales</taxon>
        <taxon>Cystobacterineae</taxon>
        <taxon>Myxococcaceae</taxon>
        <taxon>Pseudomyxococcus</taxon>
    </lineage>
</organism>
<comment type="similarity">
    <text evidence="1">In the N-terminal section; belongs to the CRISPR-associated nuclease Cas3-HD family.</text>
</comment>
<dbReference type="PROSITE" id="PS51643">
    <property type="entry name" value="HD_CAS3"/>
    <property type="match status" value="1"/>
</dbReference>
<keyword evidence="8" id="KW-0067">ATP-binding</keyword>
<evidence type="ECO:0000256" key="7">
    <source>
        <dbReference type="ARBA" id="ARBA00022806"/>
    </source>
</evidence>
<gene>
    <name evidence="11" type="ORF">A176_007281</name>
</gene>
<evidence type="ECO:0000313" key="12">
    <source>
        <dbReference type="Proteomes" id="UP000009026"/>
    </source>
</evidence>
<dbReference type="InterPro" id="IPR050079">
    <property type="entry name" value="DEAD_box_RNA_helicase"/>
</dbReference>
<evidence type="ECO:0000256" key="8">
    <source>
        <dbReference type="ARBA" id="ARBA00022840"/>
    </source>
</evidence>
<dbReference type="KEGG" id="mym:A176_007281"/>
<dbReference type="NCBIfam" id="TIGR01596">
    <property type="entry name" value="cas3_HD"/>
    <property type="match status" value="1"/>
</dbReference>
<dbReference type="PANTHER" id="PTHR47959">
    <property type="entry name" value="ATP-DEPENDENT RNA HELICASE RHLE-RELATED"/>
    <property type="match status" value="1"/>
</dbReference>
<dbReference type="EMBL" id="CP012109">
    <property type="protein sequence ID" value="AKQ70369.1"/>
    <property type="molecule type" value="Genomic_DNA"/>
</dbReference>
<dbReference type="NCBIfam" id="TIGR01587">
    <property type="entry name" value="cas3_core"/>
    <property type="match status" value="1"/>
</dbReference>
<evidence type="ECO:0000256" key="5">
    <source>
        <dbReference type="ARBA" id="ARBA00022741"/>
    </source>
</evidence>
<dbReference type="InterPro" id="IPR027417">
    <property type="entry name" value="P-loop_NTPase"/>
</dbReference>
<keyword evidence="9" id="KW-0051">Antiviral defense</keyword>
<evidence type="ECO:0000256" key="2">
    <source>
        <dbReference type="ARBA" id="ARBA00009046"/>
    </source>
</evidence>
<keyword evidence="4" id="KW-0479">Metal-binding</keyword>
<dbReference type="Gene3D" id="3.40.50.300">
    <property type="entry name" value="P-loop containing nucleotide triphosphate hydrolases"/>
    <property type="match status" value="2"/>
</dbReference>
<dbReference type="GO" id="GO:0051607">
    <property type="term" value="P:defense response to virus"/>
    <property type="evidence" value="ECO:0007669"/>
    <property type="project" value="UniProtKB-KW"/>
</dbReference>
<reference evidence="11 12" key="1">
    <citation type="journal article" date="2016" name="PLoS ONE">
        <title>Complete Genome Sequence and Comparative Genomics of a Novel Myxobacterium Myxococcus hansupus.</title>
        <authorList>
            <person name="Sharma G."/>
            <person name="Narwani T."/>
            <person name="Subramanian S."/>
        </authorList>
    </citation>
    <scope>NUCLEOTIDE SEQUENCE [LARGE SCALE GENOMIC DNA]</scope>
    <source>
        <strain evidence="12">mixupus</strain>
    </source>
</reference>
<keyword evidence="5" id="KW-0547">Nucleotide-binding</keyword>
<evidence type="ECO:0000256" key="9">
    <source>
        <dbReference type="ARBA" id="ARBA00023118"/>
    </source>
</evidence>
<dbReference type="InterPro" id="IPR006474">
    <property type="entry name" value="Helicase_Cas3_CRISPR-ass_core"/>
</dbReference>
<evidence type="ECO:0000313" key="11">
    <source>
        <dbReference type="EMBL" id="AKQ70369.1"/>
    </source>
</evidence>
<keyword evidence="7" id="KW-0347">Helicase</keyword>
<comment type="similarity">
    <text evidence="2">In the central section; belongs to the CRISPR-associated helicase Cas3 family.</text>
</comment>
<evidence type="ECO:0000256" key="3">
    <source>
        <dbReference type="ARBA" id="ARBA00022722"/>
    </source>
</evidence>
<dbReference type="SUPFAM" id="SSF52540">
    <property type="entry name" value="P-loop containing nucleoside triphosphate hydrolases"/>
    <property type="match status" value="1"/>
</dbReference>
<dbReference type="GO" id="GO:0005524">
    <property type="term" value="F:ATP binding"/>
    <property type="evidence" value="ECO:0007669"/>
    <property type="project" value="UniProtKB-KW"/>
</dbReference>